<keyword evidence="15" id="KW-1185">Reference proteome</keyword>
<dbReference type="GO" id="GO:0030148">
    <property type="term" value="P:sphingolipid biosynthetic process"/>
    <property type="evidence" value="ECO:0007669"/>
    <property type="project" value="TreeGrafter"/>
</dbReference>
<keyword evidence="10 11" id="KW-0275">Fatty acid biosynthesis</keyword>
<dbReference type="Pfam" id="PF01151">
    <property type="entry name" value="ELO"/>
    <property type="match status" value="1"/>
</dbReference>
<reference evidence="13" key="2">
    <citation type="submission" date="2020-08" db="EMBL/GenBank/DDBJ databases">
        <authorList>
            <person name="Kikuchi T."/>
        </authorList>
    </citation>
    <scope>NUCLEOTIDE SEQUENCE</scope>
    <source>
        <strain evidence="12">Ka4C1</strain>
    </source>
</reference>
<dbReference type="SMR" id="A0A1I7SDN4"/>
<dbReference type="WBParaSite" id="BXY_1114100.1">
    <property type="protein sequence ID" value="BXY_1114100.1"/>
    <property type="gene ID" value="BXY_1114100"/>
</dbReference>
<comment type="similarity">
    <text evidence="11">Belongs to the ELO family.</text>
</comment>
<dbReference type="PANTHER" id="PTHR11157:SF156">
    <property type="entry name" value="FATTY ACID ELONGATION PROTEIN 4-RELATED"/>
    <property type="match status" value="1"/>
</dbReference>
<evidence type="ECO:0000256" key="5">
    <source>
        <dbReference type="ARBA" id="ARBA00022692"/>
    </source>
</evidence>
<dbReference type="UniPathway" id="UPA00094"/>
<proteinExistence type="inferred from homology"/>
<accession>A0A1I7SDN4</accession>
<evidence type="ECO:0000313" key="13">
    <source>
        <dbReference type="EMBL" id="CAG9120917.1"/>
    </source>
</evidence>
<feature type="transmembrane region" description="Helical" evidence="11">
    <location>
        <begin position="225"/>
        <end position="245"/>
    </location>
</feature>
<dbReference type="Proteomes" id="UP000095284">
    <property type="component" value="Unplaced"/>
</dbReference>
<evidence type="ECO:0000256" key="9">
    <source>
        <dbReference type="ARBA" id="ARBA00023136"/>
    </source>
</evidence>
<comment type="pathway">
    <text evidence="2">Lipid metabolism; fatty acid biosynthesis.</text>
</comment>
<evidence type="ECO:0000256" key="1">
    <source>
        <dbReference type="ARBA" id="ARBA00004141"/>
    </source>
</evidence>
<keyword evidence="4 11" id="KW-0808">Transferase</keyword>
<dbReference type="Proteomes" id="UP000582659">
    <property type="component" value="Unassembled WGS sequence"/>
</dbReference>
<keyword evidence="8 11" id="KW-0443">Lipid metabolism</keyword>
<evidence type="ECO:0000256" key="8">
    <source>
        <dbReference type="ARBA" id="ARBA00023098"/>
    </source>
</evidence>
<evidence type="ECO:0000313" key="15">
    <source>
        <dbReference type="Proteomes" id="UP000659654"/>
    </source>
</evidence>
<keyword evidence="6 11" id="KW-0276">Fatty acid metabolism</keyword>
<evidence type="ECO:0000313" key="12">
    <source>
        <dbReference type="EMBL" id="CAD5230056.1"/>
    </source>
</evidence>
<name>A0A1I7SDN4_BURXY</name>
<evidence type="ECO:0000256" key="11">
    <source>
        <dbReference type="RuleBase" id="RU361115"/>
    </source>
</evidence>
<keyword evidence="7 11" id="KW-1133">Transmembrane helix</keyword>
<dbReference type="GO" id="GO:0034626">
    <property type="term" value="P:fatty acid elongation, polyunsaturated fatty acid"/>
    <property type="evidence" value="ECO:0007669"/>
    <property type="project" value="TreeGrafter"/>
</dbReference>
<dbReference type="GO" id="GO:0009922">
    <property type="term" value="F:fatty acid elongase activity"/>
    <property type="evidence" value="ECO:0007669"/>
    <property type="project" value="UniProtKB-EC"/>
</dbReference>
<dbReference type="Proteomes" id="UP000659654">
    <property type="component" value="Unassembled WGS sequence"/>
</dbReference>
<dbReference type="InterPro" id="IPR002076">
    <property type="entry name" value="ELO_fam"/>
</dbReference>
<keyword evidence="9 11" id="KW-0472">Membrane</keyword>
<dbReference type="GO" id="GO:0042761">
    <property type="term" value="P:very long-chain fatty acid biosynthetic process"/>
    <property type="evidence" value="ECO:0007669"/>
    <property type="project" value="TreeGrafter"/>
</dbReference>
<feature type="transmembrane region" description="Helical" evidence="11">
    <location>
        <begin position="52"/>
        <end position="70"/>
    </location>
</feature>
<dbReference type="eggNOG" id="KOG3072">
    <property type="taxonomic scope" value="Eukaryota"/>
</dbReference>
<dbReference type="GO" id="GO:0005789">
    <property type="term" value="C:endoplasmic reticulum membrane"/>
    <property type="evidence" value="ECO:0007669"/>
    <property type="project" value="TreeGrafter"/>
</dbReference>
<dbReference type="GO" id="GO:0019367">
    <property type="term" value="P:fatty acid elongation, saturated fatty acid"/>
    <property type="evidence" value="ECO:0007669"/>
    <property type="project" value="TreeGrafter"/>
</dbReference>
<organism evidence="14 16">
    <name type="scientific">Bursaphelenchus xylophilus</name>
    <name type="common">Pinewood nematode worm</name>
    <name type="synonym">Aphelenchoides xylophilus</name>
    <dbReference type="NCBI Taxonomy" id="6326"/>
    <lineage>
        <taxon>Eukaryota</taxon>
        <taxon>Metazoa</taxon>
        <taxon>Ecdysozoa</taxon>
        <taxon>Nematoda</taxon>
        <taxon>Chromadorea</taxon>
        <taxon>Rhabditida</taxon>
        <taxon>Tylenchina</taxon>
        <taxon>Tylenchomorpha</taxon>
        <taxon>Aphelenchoidea</taxon>
        <taxon>Aphelenchoididae</taxon>
        <taxon>Bursaphelenchus</taxon>
    </lineage>
</organism>
<evidence type="ECO:0000313" key="16">
    <source>
        <dbReference type="WBParaSite" id="BXY_1114100.1"/>
    </source>
</evidence>
<dbReference type="AlphaFoldDB" id="A0A1I7SDN4"/>
<dbReference type="PANTHER" id="PTHR11157">
    <property type="entry name" value="FATTY ACID ACYL TRANSFERASE-RELATED"/>
    <property type="match status" value="1"/>
</dbReference>
<feature type="transmembrane region" description="Helical" evidence="11">
    <location>
        <begin position="257"/>
        <end position="276"/>
    </location>
</feature>
<gene>
    <name evidence="12" type="ORF">BXYJ_LOCUS10796</name>
</gene>
<sequence length="285" mass="32699">MEAIMDLFVDEERARIQADPMSALHVQYTPSVVLPFEHGLPHEKIVKFFMDYWHYTVHLSLLYIAIVLGLQQYMLTRKPLRLRWTLVAWNGGLAVFSIMGTIRTLEELVFTLSNHGIHKSLCFGYEPSSVAAHWYLFFAISKIVELGDTVFLALKKRPLTFLHCYHHCTVLVYTFHSGSEVLGMGRWFMGMNFIAHSFMYTYYALMSAGFKVPKGVAKFVTSIQLIQMFVGLLVSFSATIAKHLLHLPCQQSLQNLYLAYGIYASYAVLFLQFFLAKYSSKSKTE</sequence>
<evidence type="ECO:0000256" key="6">
    <source>
        <dbReference type="ARBA" id="ARBA00022832"/>
    </source>
</evidence>
<evidence type="ECO:0000256" key="4">
    <source>
        <dbReference type="ARBA" id="ARBA00022679"/>
    </source>
</evidence>
<keyword evidence="3 11" id="KW-0444">Lipid biosynthesis</keyword>
<comment type="catalytic activity">
    <reaction evidence="11">
        <text>a very-long-chain acyl-CoA + malonyl-CoA + H(+) = a very-long-chain 3-oxoacyl-CoA + CO2 + CoA</text>
        <dbReference type="Rhea" id="RHEA:32727"/>
        <dbReference type="ChEBI" id="CHEBI:15378"/>
        <dbReference type="ChEBI" id="CHEBI:16526"/>
        <dbReference type="ChEBI" id="CHEBI:57287"/>
        <dbReference type="ChEBI" id="CHEBI:57384"/>
        <dbReference type="ChEBI" id="CHEBI:90725"/>
        <dbReference type="ChEBI" id="CHEBI:90736"/>
        <dbReference type="EC" id="2.3.1.199"/>
    </reaction>
</comment>
<reference evidence="16" key="1">
    <citation type="submission" date="2016-11" db="UniProtKB">
        <authorList>
            <consortium name="WormBaseParasite"/>
        </authorList>
    </citation>
    <scope>IDENTIFICATION</scope>
</reference>
<feature type="transmembrane region" description="Helical" evidence="11">
    <location>
        <begin position="82"/>
        <end position="102"/>
    </location>
</feature>
<keyword evidence="5 11" id="KW-0812">Transmembrane</keyword>
<dbReference type="OrthoDB" id="10259681at2759"/>
<feature type="transmembrane region" description="Helical" evidence="11">
    <location>
        <begin position="187"/>
        <end position="205"/>
    </location>
</feature>
<protein>
    <recommendedName>
        <fullName evidence="11">Elongation of very long chain fatty acids protein</fullName>
        <ecNumber evidence="11">2.3.1.199</ecNumber>
    </recommendedName>
    <alternativeName>
        <fullName evidence="11">Very-long-chain 3-oxoacyl-CoA synthase</fullName>
    </alternativeName>
</protein>
<dbReference type="EC" id="2.3.1.199" evidence="11"/>
<evidence type="ECO:0000256" key="3">
    <source>
        <dbReference type="ARBA" id="ARBA00022516"/>
    </source>
</evidence>
<dbReference type="EMBL" id="CAJFDI010000005">
    <property type="protein sequence ID" value="CAD5230056.1"/>
    <property type="molecule type" value="Genomic_DNA"/>
</dbReference>
<dbReference type="EMBL" id="CAJFCV020000005">
    <property type="protein sequence ID" value="CAG9120917.1"/>
    <property type="molecule type" value="Genomic_DNA"/>
</dbReference>
<dbReference type="GO" id="GO:0034625">
    <property type="term" value="P:fatty acid elongation, monounsaturated fatty acid"/>
    <property type="evidence" value="ECO:0007669"/>
    <property type="project" value="TreeGrafter"/>
</dbReference>
<comment type="subcellular location">
    <subcellularLocation>
        <location evidence="1">Membrane</location>
        <topology evidence="1">Multi-pass membrane protein</topology>
    </subcellularLocation>
</comment>
<evidence type="ECO:0000256" key="2">
    <source>
        <dbReference type="ARBA" id="ARBA00005194"/>
    </source>
</evidence>
<evidence type="ECO:0000313" key="14">
    <source>
        <dbReference type="Proteomes" id="UP000095284"/>
    </source>
</evidence>
<evidence type="ECO:0000256" key="7">
    <source>
        <dbReference type="ARBA" id="ARBA00022989"/>
    </source>
</evidence>
<evidence type="ECO:0000256" key="10">
    <source>
        <dbReference type="ARBA" id="ARBA00023160"/>
    </source>
</evidence>